<dbReference type="AlphaFoldDB" id="A0A023B9B0"/>
<dbReference type="EMBL" id="AFNH02000391">
    <property type="protein sequence ID" value="EZG72384.1"/>
    <property type="molecule type" value="Genomic_DNA"/>
</dbReference>
<name>A0A023B9B0_GRENI</name>
<protein>
    <submittedName>
        <fullName evidence="2">Uncharacterized protein</fullName>
    </submittedName>
</protein>
<dbReference type="GeneID" id="22911904"/>
<comment type="caution">
    <text evidence="2">The sequence shown here is derived from an EMBL/GenBank/DDBJ whole genome shotgun (WGS) entry which is preliminary data.</text>
</comment>
<dbReference type="Proteomes" id="UP000019763">
    <property type="component" value="Unassembled WGS sequence"/>
</dbReference>
<evidence type="ECO:0000313" key="3">
    <source>
        <dbReference type="Proteomes" id="UP000019763"/>
    </source>
</evidence>
<feature type="region of interest" description="Disordered" evidence="1">
    <location>
        <begin position="245"/>
        <end position="268"/>
    </location>
</feature>
<dbReference type="RefSeq" id="XP_011129782.1">
    <property type="nucleotide sequence ID" value="XM_011131480.1"/>
</dbReference>
<feature type="compositionally biased region" description="Polar residues" evidence="1">
    <location>
        <begin position="255"/>
        <end position="268"/>
    </location>
</feature>
<evidence type="ECO:0000256" key="1">
    <source>
        <dbReference type="SAM" id="MobiDB-lite"/>
    </source>
</evidence>
<proteinExistence type="predicted"/>
<sequence length="268" mass="30668">MQFCGKGDVSCNFCSEVTDDVDDWLDHCQENGCWYLYCDDCDECFGTPKETFEHYQRNRCCSDTEGGEWYGFCCKYLSTEKGFMDHCNMKHGGLNKCSRDAVMSCKCGRFRGDYEGYLSHIDKLGDVWYCEDCGQYLLEVSGNHIGHDLSHATHVDKLEDEGESRDGRIDDLDERVKAVSERVEAVARQVQEGDTELSGTRSLKQMWKRQDRMNSMLLQIQSRLTQLNTELQSCVAQLKAIQDNDHWETGPPTAMPTSPGYSEYSDYS</sequence>
<gene>
    <name evidence="2" type="ORF">GNI_051270</name>
</gene>
<dbReference type="VEuPathDB" id="CryptoDB:GNI_051270"/>
<evidence type="ECO:0000313" key="2">
    <source>
        <dbReference type="EMBL" id="EZG72384.1"/>
    </source>
</evidence>
<organism evidence="2 3">
    <name type="scientific">Gregarina niphandrodes</name>
    <name type="common">Septate eugregarine</name>
    <dbReference type="NCBI Taxonomy" id="110365"/>
    <lineage>
        <taxon>Eukaryota</taxon>
        <taxon>Sar</taxon>
        <taxon>Alveolata</taxon>
        <taxon>Apicomplexa</taxon>
        <taxon>Conoidasida</taxon>
        <taxon>Gregarinasina</taxon>
        <taxon>Eugregarinorida</taxon>
        <taxon>Gregarinidae</taxon>
        <taxon>Gregarina</taxon>
    </lineage>
</organism>
<accession>A0A023B9B0</accession>
<keyword evidence="3" id="KW-1185">Reference proteome</keyword>
<reference evidence="2" key="1">
    <citation type="submission" date="2013-12" db="EMBL/GenBank/DDBJ databases">
        <authorList>
            <person name="Omoto C.K."/>
            <person name="Sibley D."/>
            <person name="Venepally P."/>
            <person name="Hadjithomas M."/>
            <person name="Karamycheva S."/>
            <person name="Brunk B."/>
            <person name="Roos D."/>
            <person name="Caler E."/>
            <person name="Lorenzi H."/>
        </authorList>
    </citation>
    <scope>NUCLEOTIDE SEQUENCE</scope>
</reference>